<organism evidence="3 4">
    <name type="scientific">Erythroxylum novogranatense</name>
    <dbReference type="NCBI Taxonomy" id="1862640"/>
    <lineage>
        <taxon>Eukaryota</taxon>
        <taxon>Viridiplantae</taxon>
        <taxon>Streptophyta</taxon>
        <taxon>Embryophyta</taxon>
        <taxon>Tracheophyta</taxon>
        <taxon>Spermatophyta</taxon>
        <taxon>Magnoliopsida</taxon>
        <taxon>eudicotyledons</taxon>
        <taxon>Gunneridae</taxon>
        <taxon>Pentapetalae</taxon>
        <taxon>rosids</taxon>
        <taxon>fabids</taxon>
        <taxon>Malpighiales</taxon>
        <taxon>Erythroxylaceae</taxon>
        <taxon>Erythroxylum</taxon>
    </lineage>
</organism>
<evidence type="ECO:0000313" key="4">
    <source>
        <dbReference type="Proteomes" id="UP001159364"/>
    </source>
</evidence>
<protein>
    <submittedName>
        <fullName evidence="3">Uncharacterized protein</fullName>
    </submittedName>
</protein>
<keyword evidence="2" id="KW-0472">Membrane</keyword>
<evidence type="ECO:0000256" key="1">
    <source>
        <dbReference type="SAM" id="MobiDB-lite"/>
    </source>
</evidence>
<feature type="region of interest" description="Disordered" evidence="1">
    <location>
        <begin position="73"/>
        <end position="98"/>
    </location>
</feature>
<keyword evidence="2" id="KW-0812">Transmembrane</keyword>
<evidence type="ECO:0000256" key="2">
    <source>
        <dbReference type="SAM" id="Phobius"/>
    </source>
</evidence>
<dbReference type="EMBL" id="JAIWQS010000009">
    <property type="protein sequence ID" value="KAJ8753941.1"/>
    <property type="molecule type" value="Genomic_DNA"/>
</dbReference>
<name>A0AAV8SNU4_9ROSI</name>
<comment type="caution">
    <text evidence="3">The sequence shown here is derived from an EMBL/GenBank/DDBJ whole genome shotgun (WGS) entry which is preliminary data.</text>
</comment>
<accession>A0AAV8SNU4</accession>
<reference evidence="3 4" key="1">
    <citation type="submission" date="2021-09" db="EMBL/GenBank/DDBJ databases">
        <title>Genomic insights and catalytic innovation underlie evolution of tropane alkaloids biosynthesis.</title>
        <authorList>
            <person name="Wang Y.-J."/>
            <person name="Tian T."/>
            <person name="Huang J.-P."/>
            <person name="Huang S.-X."/>
        </authorList>
    </citation>
    <scope>NUCLEOTIDE SEQUENCE [LARGE SCALE GENOMIC DNA]</scope>
    <source>
        <strain evidence="3">KIB-2018</strain>
        <tissue evidence="3">Leaf</tissue>
    </source>
</reference>
<dbReference type="AlphaFoldDB" id="A0AAV8SNU4"/>
<gene>
    <name evidence="3" type="ORF">K2173_000195</name>
</gene>
<proteinExistence type="predicted"/>
<feature type="transmembrane region" description="Helical" evidence="2">
    <location>
        <begin position="25"/>
        <end position="45"/>
    </location>
</feature>
<keyword evidence="2" id="KW-1133">Transmembrane helix</keyword>
<sequence length="98" mass="11586">MLVSLMALSFQISFFYEIKRGCIFFYPKFCLKFPFFLIISWGIVFTEFKQNSSWTCIFCSESIHLIDPLRVEDGNRDSDGFPSWTSNEEEEGWRDIAE</sequence>
<dbReference type="Proteomes" id="UP001159364">
    <property type="component" value="Linkage Group LG09"/>
</dbReference>
<keyword evidence="4" id="KW-1185">Reference proteome</keyword>
<evidence type="ECO:0000313" key="3">
    <source>
        <dbReference type="EMBL" id="KAJ8753941.1"/>
    </source>
</evidence>